<comment type="caution">
    <text evidence="2">The sequence shown here is derived from an EMBL/GenBank/DDBJ whole genome shotgun (WGS) entry which is preliminary data.</text>
</comment>
<evidence type="ECO:0000313" key="3">
    <source>
        <dbReference type="Proteomes" id="UP001066276"/>
    </source>
</evidence>
<feature type="region of interest" description="Disordered" evidence="1">
    <location>
        <begin position="76"/>
        <end position="111"/>
    </location>
</feature>
<proteinExistence type="predicted"/>
<dbReference type="EMBL" id="JANPWB010000010">
    <property type="protein sequence ID" value="KAJ1138234.1"/>
    <property type="molecule type" value="Genomic_DNA"/>
</dbReference>
<evidence type="ECO:0000313" key="2">
    <source>
        <dbReference type="EMBL" id="KAJ1138234.1"/>
    </source>
</evidence>
<dbReference type="Proteomes" id="UP001066276">
    <property type="component" value="Chromosome 6"/>
</dbReference>
<keyword evidence="3" id="KW-1185">Reference proteome</keyword>
<dbReference type="AlphaFoldDB" id="A0AAV7QF39"/>
<reference evidence="2" key="1">
    <citation type="journal article" date="2022" name="bioRxiv">
        <title>Sequencing and chromosome-scale assembly of the giantPleurodeles waltlgenome.</title>
        <authorList>
            <person name="Brown T."/>
            <person name="Elewa A."/>
            <person name="Iarovenko S."/>
            <person name="Subramanian E."/>
            <person name="Araus A.J."/>
            <person name="Petzold A."/>
            <person name="Susuki M."/>
            <person name="Suzuki K.-i.T."/>
            <person name="Hayashi T."/>
            <person name="Toyoda A."/>
            <person name="Oliveira C."/>
            <person name="Osipova E."/>
            <person name="Leigh N.D."/>
            <person name="Simon A."/>
            <person name="Yun M.H."/>
        </authorList>
    </citation>
    <scope>NUCLEOTIDE SEQUENCE</scope>
    <source>
        <strain evidence="2">20211129_DDA</strain>
        <tissue evidence="2">Liver</tissue>
    </source>
</reference>
<gene>
    <name evidence="2" type="ORF">NDU88_004625</name>
</gene>
<evidence type="ECO:0000256" key="1">
    <source>
        <dbReference type="SAM" id="MobiDB-lite"/>
    </source>
</evidence>
<accession>A0AAV7QF39</accession>
<name>A0AAV7QF39_PLEWA</name>
<feature type="compositionally biased region" description="Polar residues" evidence="1">
    <location>
        <begin position="92"/>
        <end position="111"/>
    </location>
</feature>
<protein>
    <submittedName>
        <fullName evidence="2">Uncharacterized protein</fullName>
    </submittedName>
</protein>
<organism evidence="2 3">
    <name type="scientific">Pleurodeles waltl</name>
    <name type="common">Iberian ribbed newt</name>
    <dbReference type="NCBI Taxonomy" id="8319"/>
    <lineage>
        <taxon>Eukaryota</taxon>
        <taxon>Metazoa</taxon>
        <taxon>Chordata</taxon>
        <taxon>Craniata</taxon>
        <taxon>Vertebrata</taxon>
        <taxon>Euteleostomi</taxon>
        <taxon>Amphibia</taxon>
        <taxon>Batrachia</taxon>
        <taxon>Caudata</taxon>
        <taxon>Salamandroidea</taxon>
        <taxon>Salamandridae</taxon>
        <taxon>Pleurodelinae</taxon>
        <taxon>Pleurodeles</taxon>
    </lineage>
</organism>
<sequence length="124" mass="13902">MIKAEKGTETITRNVVLFKRYVSMSHPKHGEQTEPGEMEYMDKVWGPVVWENPELPCPSRGTGAASDDTAHVAYSTPPSIRAAESEDLESFPETSQQSQASQNLRYQLRTNPATSSGLRDFIWE</sequence>